<accession>A0ABQ2RV38</accession>
<sequence>MVWVVAALALLVGAGVWWQSGARWRGDLYCFEQPGRVWGLAAVPAGGTPTCPESRTVRAEIRSGNTRLEQFAFPQWQPDAVLDVLRAGGFAVFTERPDDGIQRELVLLRGQERLTFIAEHRGEGMFVHLSGVPTR</sequence>
<evidence type="ECO:0000313" key="1">
    <source>
        <dbReference type="EMBL" id="GGR69671.1"/>
    </source>
</evidence>
<organism evidence="1 2">
    <name type="scientific">Deinococcus seoulensis</name>
    <dbReference type="NCBI Taxonomy" id="1837379"/>
    <lineage>
        <taxon>Bacteria</taxon>
        <taxon>Thermotogati</taxon>
        <taxon>Deinococcota</taxon>
        <taxon>Deinococci</taxon>
        <taxon>Deinococcales</taxon>
        <taxon>Deinococcaceae</taxon>
        <taxon>Deinococcus</taxon>
    </lineage>
</organism>
<gene>
    <name evidence="1" type="ORF">GCM10008959_34470</name>
</gene>
<protein>
    <submittedName>
        <fullName evidence="1">Uncharacterized protein</fullName>
    </submittedName>
</protein>
<dbReference type="Proteomes" id="UP000634308">
    <property type="component" value="Unassembled WGS sequence"/>
</dbReference>
<dbReference type="EMBL" id="BMQM01000031">
    <property type="protein sequence ID" value="GGR69671.1"/>
    <property type="molecule type" value="Genomic_DNA"/>
</dbReference>
<evidence type="ECO:0000313" key="2">
    <source>
        <dbReference type="Proteomes" id="UP000634308"/>
    </source>
</evidence>
<proteinExistence type="predicted"/>
<name>A0ABQ2RV38_9DEIO</name>
<reference evidence="2" key="1">
    <citation type="journal article" date="2019" name="Int. J. Syst. Evol. Microbiol.">
        <title>The Global Catalogue of Microorganisms (GCM) 10K type strain sequencing project: providing services to taxonomists for standard genome sequencing and annotation.</title>
        <authorList>
            <consortium name="The Broad Institute Genomics Platform"/>
            <consortium name="The Broad Institute Genome Sequencing Center for Infectious Disease"/>
            <person name="Wu L."/>
            <person name="Ma J."/>
        </authorList>
    </citation>
    <scope>NUCLEOTIDE SEQUENCE [LARGE SCALE GENOMIC DNA]</scope>
    <source>
        <strain evidence="2">JCM 31404</strain>
    </source>
</reference>
<comment type="caution">
    <text evidence="1">The sequence shown here is derived from an EMBL/GenBank/DDBJ whole genome shotgun (WGS) entry which is preliminary data.</text>
</comment>
<keyword evidence="2" id="KW-1185">Reference proteome</keyword>